<evidence type="ECO:0000256" key="3">
    <source>
        <dbReference type="SAM" id="Phobius"/>
    </source>
</evidence>
<reference evidence="4 5" key="1">
    <citation type="journal article" date="2021" name="Comput. Struct. Biotechnol. J.">
        <title>De novo genome assembly of the potent medicinal plant Rehmannia glutinosa using nanopore technology.</title>
        <authorList>
            <person name="Ma L."/>
            <person name="Dong C."/>
            <person name="Song C."/>
            <person name="Wang X."/>
            <person name="Zheng X."/>
            <person name="Niu Y."/>
            <person name="Chen S."/>
            <person name="Feng W."/>
        </authorList>
    </citation>
    <scope>NUCLEOTIDE SEQUENCE [LARGE SCALE GENOMIC DNA]</scope>
    <source>
        <strain evidence="4">DH-2019</strain>
    </source>
</reference>
<feature type="transmembrane region" description="Helical" evidence="3">
    <location>
        <begin position="823"/>
        <end position="849"/>
    </location>
</feature>
<evidence type="ECO:0000256" key="2">
    <source>
        <dbReference type="SAM" id="MobiDB-lite"/>
    </source>
</evidence>
<gene>
    <name evidence="4" type="ORF">DH2020_018205</name>
</gene>
<name>A0ABR0WI86_REHGL</name>
<dbReference type="InterPro" id="IPR044202">
    <property type="entry name" value="LETM1/MDM38-like"/>
</dbReference>
<feature type="compositionally biased region" description="Basic and acidic residues" evidence="2">
    <location>
        <begin position="648"/>
        <end position="657"/>
    </location>
</feature>
<dbReference type="PANTHER" id="PTHR14009:SF9">
    <property type="entry name" value="LETM1-LIKE PROTEIN"/>
    <property type="match status" value="1"/>
</dbReference>
<feature type="coiled-coil region" evidence="1">
    <location>
        <begin position="556"/>
        <end position="583"/>
    </location>
</feature>
<evidence type="ECO:0000313" key="4">
    <source>
        <dbReference type="EMBL" id="KAK6147293.1"/>
    </source>
</evidence>
<sequence length="890" mass="100274">MSFQARHQNLVSSSSSSPWLPVKPIRAYFFYGKGVGLDHLVFNHYCTRKKGRVRISHLENVKFSLRCKLSDLGKRSSSFRKLRRIDHLLPSASADDGVTVNAKSQARTSNDVEDLRYKLDQSLQDEDYNTGLVQLLHDAARVFELAIKEQISLSKISWFSTAWLGVDKNAWAKALSYQASVYSLLQAASEISSRGDGRDRDINVFVQRSLSRQSAPLESVIKDKLLAKQPENYDWFWSEQIPAVVTSFVNYFEKEQRFAPANAVYRKGLSSVSGNSSDISLLMLALSCIAAIMKLGPTKVSCAQFFSIIPDITGRLMDMLVEFVPVPKAYHSIKEIGLRREFLVHFGPRAAACRMKNELGAEEIMFWVGIVQKQLRRAIDRERIWSRLTTSESIEVLERDLAIFGFFIALGRSTQSFLFANGFETMDEPIEGFIRYLIGGSVLYYPQLSAISSYQLYVEVVCEELDWLPFYPGSSTTSKRTFGHKNKESPPNTEAIPLVLDVCSHWIESFIKYSKWLENPTNVKAARFLSKGHKKLKACMEELGIQKDHLPVDKEAQSFDKALENVEEALLRLEELLQELHVSNSSSGKEHLKAACSDLERIRRLKKETEFLEASFRAKAASLQQGDVSGLSPPVGEQQQYSRGKGSKSSDMEIDRSSSSRGLWSFLIRRPNKSSGLSSSTANDSQNDEFFEQETANKEIADSESDEIQRFELLRSELMELEKRVQKSADRCGYDEEEVQVKDNASMYNSDAKGSMLVPVQKKDSIIEKSLDKLKETSTDVLQGTQLLAIDTAAAVGLLRRVLIGDELTEKEKQALRRTLTDLAAVFPIGFLMLLPVTAVGHAAMLAAIQRYVPSLIPSTYGPERLDLLRQLEKVKELEDDVNINENAEE</sequence>
<organism evidence="4 5">
    <name type="scientific">Rehmannia glutinosa</name>
    <name type="common">Chinese foxglove</name>
    <dbReference type="NCBI Taxonomy" id="99300"/>
    <lineage>
        <taxon>Eukaryota</taxon>
        <taxon>Viridiplantae</taxon>
        <taxon>Streptophyta</taxon>
        <taxon>Embryophyta</taxon>
        <taxon>Tracheophyta</taxon>
        <taxon>Spermatophyta</taxon>
        <taxon>Magnoliopsida</taxon>
        <taxon>eudicotyledons</taxon>
        <taxon>Gunneridae</taxon>
        <taxon>Pentapetalae</taxon>
        <taxon>asterids</taxon>
        <taxon>lamiids</taxon>
        <taxon>Lamiales</taxon>
        <taxon>Orobanchaceae</taxon>
        <taxon>Rehmannieae</taxon>
        <taxon>Rehmannia</taxon>
    </lineage>
</organism>
<keyword evidence="1" id="KW-0175">Coiled coil</keyword>
<dbReference type="Proteomes" id="UP001318860">
    <property type="component" value="Unassembled WGS sequence"/>
</dbReference>
<keyword evidence="5" id="KW-1185">Reference proteome</keyword>
<evidence type="ECO:0008006" key="6">
    <source>
        <dbReference type="Google" id="ProtNLM"/>
    </source>
</evidence>
<keyword evidence="3" id="KW-1133">Transmembrane helix</keyword>
<accession>A0ABR0WI86</accession>
<proteinExistence type="predicted"/>
<dbReference type="EMBL" id="JABTTQ020000010">
    <property type="protein sequence ID" value="KAK6147293.1"/>
    <property type="molecule type" value="Genomic_DNA"/>
</dbReference>
<comment type="caution">
    <text evidence="4">The sequence shown here is derived from an EMBL/GenBank/DDBJ whole genome shotgun (WGS) entry which is preliminary data.</text>
</comment>
<feature type="region of interest" description="Disordered" evidence="2">
    <location>
        <begin position="623"/>
        <end position="657"/>
    </location>
</feature>
<dbReference type="PANTHER" id="PTHR14009">
    <property type="entry name" value="LEUCINE ZIPPER-EF-HAND CONTAINING TRANSMEMBRANE PROTEIN"/>
    <property type="match status" value="1"/>
</dbReference>
<keyword evidence="3" id="KW-0812">Transmembrane</keyword>
<evidence type="ECO:0000256" key="1">
    <source>
        <dbReference type="SAM" id="Coils"/>
    </source>
</evidence>
<protein>
    <recommendedName>
        <fullName evidence="6">LETM1-like protein</fullName>
    </recommendedName>
</protein>
<keyword evidence="3" id="KW-0472">Membrane</keyword>
<evidence type="ECO:0000313" key="5">
    <source>
        <dbReference type="Proteomes" id="UP001318860"/>
    </source>
</evidence>